<dbReference type="SMR" id="A0A1I7SCI6"/>
<dbReference type="OrthoDB" id="5784962at2759"/>
<name>A0A1I7SCI6_BURXY</name>
<comment type="subcellular location">
    <subcellularLocation>
        <location evidence="1">Membrane</location>
        <topology evidence="1">Multi-pass membrane protein</topology>
    </subcellularLocation>
</comment>
<evidence type="ECO:0000313" key="9">
    <source>
        <dbReference type="WBParaSite" id="BXY_1073800.1"/>
    </source>
</evidence>
<keyword evidence="2 5" id="KW-0812">Transmembrane</keyword>
<feature type="transmembrane region" description="Helical" evidence="5">
    <location>
        <begin position="85"/>
        <end position="104"/>
    </location>
</feature>
<dbReference type="WBParaSite" id="BXY_1073800.1">
    <property type="protein sequence ID" value="BXY_1073800.1"/>
    <property type="gene ID" value="BXY_1073800"/>
</dbReference>
<feature type="transmembrane region" description="Helical" evidence="5">
    <location>
        <begin position="55"/>
        <end position="78"/>
    </location>
</feature>
<accession>A0A1I7SCI6</accession>
<organism evidence="7 9">
    <name type="scientific">Bursaphelenchus xylophilus</name>
    <name type="common">Pinewood nematode worm</name>
    <name type="synonym">Aphelenchoides xylophilus</name>
    <dbReference type="NCBI Taxonomy" id="6326"/>
    <lineage>
        <taxon>Eukaryota</taxon>
        <taxon>Metazoa</taxon>
        <taxon>Ecdysozoa</taxon>
        <taxon>Nematoda</taxon>
        <taxon>Chromadorea</taxon>
        <taxon>Rhabditida</taxon>
        <taxon>Tylenchina</taxon>
        <taxon>Tylenchomorpha</taxon>
        <taxon>Aphelenchoidea</taxon>
        <taxon>Aphelenchoididae</taxon>
        <taxon>Bursaphelenchus</taxon>
    </lineage>
</organism>
<dbReference type="EMBL" id="CAJFDI010000002">
    <property type="protein sequence ID" value="CAD5214064.1"/>
    <property type="molecule type" value="Genomic_DNA"/>
</dbReference>
<keyword evidence="8" id="KW-1185">Reference proteome</keyword>
<evidence type="ECO:0000313" key="6">
    <source>
        <dbReference type="EMBL" id="CAD5214064.1"/>
    </source>
</evidence>
<evidence type="ECO:0000313" key="8">
    <source>
        <dbReference type="Proteomes" id="UP000659654"/>
    </source>
</evidence>
<dbReference type="EMBL" id="CAJFCV020000002">
    <property type="protein sequence ID" value="CAG9094036.1"/>
    <property type="molecule type" value="Genomic_DNA"/>
</dbReference>
<dbReference type="Pfam" id="PF08395">
    <property type="entry name" value="7tm_7"/>
    <property type="match status" value="1"/>
</dbReference>
<gene>
    <name evidence="6" type="ORF">BXYJ_LOCUS3343</name>
</gene>
<dbReference type="GO" id="GO:0050909">
    <property type="term" value="P:sensory perception of taste"/>
    <property type="evidence" value="ECO:0007669"/>
    <property type="project" value="InterPro"/>
</dbReference>
<feature type="transmembrane region" description="Helical" evidence="5">
    <location>
        <begin position="178"/>
        <end position="201"/>
    </location>
</feature>
<feature type="transmembrane region" description="Helical" evidence="5">
    <location>
        <begin position="134"/>
        <end position="158"/>
    </location>
</feature>
<evidence type="ECO:0000256" key="2">
    <source>
        <dbReference type="ARBA" id="ARBA00022692"/>
    </source>
</evidence>
<proteinExistence type="predicted"/>
<dbReference type="Proteomes" id="UP000659654">
    <property type="component" value="Unassembled WGS sequence"/>
</dbReference>
<evidence type="ECO:0000256" key="5">
    <source>
        <dbReference type="SAM" id="Phobius"/>
    </source>
</evidence>
<dbReference type="PANTHER" id="PTHR34492">
    <property type="entry name" value="GUSTATORY RECEPTOR FAMILY"/>
    <property type="match status" value="1"/>
</dbReference>
<evidence type="ECO:0000313" key="7">
    <source>
        <dbReference type="Proteomes" id="UP000095284"/>
    </source>
</evidence>
<dbReference type="PANTHER" id="PTHR34492:SF2">
    <property type="entry name" value="G PROTEIN-COUPLED RECEPTOR"/>
    <property type="match status" value="1"/>
</dbReference>
<sequence>MPSTVAAHDAEANDAMRKLARKRTGALEYILNLTGMIYQYKEHEGFVRTLRKARAAFLVIIVTLHLVYGTSYVFLYGGGTLERSVVILCWLFQSLCSMLFILYWQVRGDIAMLIFILPWADLPAAYRKRLLMTVVLYGCLLAVILANTVLLIIFSALNPGQTLINPKTITPFTGWPRFLSYVVIVYSFATWAAVLTMYSVVLSTITEEIDAIKSEIDKIGHHTTDRSKSIEDLLNLSDRHAHLCKILNETNRIFEIYNFVMIGTNIPTTIFTMLNGHHSLYSGDTMRIMSSALELTFCIVEMTALTMMPAKVSSQLSHLEQAIFNNRQLWRPYDVSIYTIVQSLLQQNRQSGLGITVWGFAIVSKSLVLTTISLVLTYLTLLIQLTESADQSGDIFKQFWNNSLYEHDD</sequence>
<dbReference type="GO" id="GO:0016020">
    <property type="term" value="C:membrane"/>
    <property type="evidence" value="ECO:0007669"/>
    <property type="project" value="UniProtKB-SubCell"/>
</dbReference>
<reference evidence="6" key="2">
    <citation type="submission" date="2020-09" db="EMBL/GenBank/DDBJ databases">
        <authorList>
            <person name="Kikuchi T."/>
        </authorList>
    </citation>
    <scope>NUCLEOTIDE SEQUENCE</scope>
    <source>
        <strain evidence="6">Ka4C1</strain>
    </source>
</reference>
<protein>
    <submittedName>
        <fullName evidence="6">(pine wood nematode) hypothetical protein</fullName>
    </submittedName>
</protein>
<keyword evidence="3 5" id="KW-1133">Transmembrane helix</keyword>
<dbReference type="InterPro" id="IPR013604">
    <property type="entry name" value="7TM_chemorcpt"/>
</dbReference>
<keyword evidence="4 5" id="KW-0472">Membrane</keyword>
<reference evidence="9" key="1">
    <citation type="submission" date="2016-11" db="UniProtKB">
        <authorList>
            <consortium name="WormBaseParasite"/>
        </authorList>
    </citation>
    <scope>IDENTIFICATION</scope>
</reference>
<evidence type="ECO:0000256" key="1">
    <source>
        <dbReference type="ARBA" id="ARBA00004141"/>
    </source>
</evidence>
<dbReference type="Proteomes" id="UP000095284">
    <property type="component" value="Unplaced"/>
</dbReference>
<dbReference type="AlphaFoldDB" id="A0A1I7SCI6"/>
<evidence type="ECO:0000256" key="3">
    <source>
        <dbReference type="ARBA" id="ARBA00022989"/>
    </source>
</evidence>
<evidence type="ECO:0000256" key="4">
    <source>
        <dbReference type="ARBA" id="ARBA00023136"/>
    </source>
</evidence>
<dbReference type="Proteomes" id="UP000582659">
    <property type="component" value="Unassembled WGS sequence"/>
</dbReference>
<feature type="transmembrane region" description="Helical" evidence="5">
    <location>
        <begin position="355"/>
        <end position="379"/>
    </location>
</feature>